<evidence type="ECO:0000256" key="3">
    <source>
        <dbReference type="ARBA" id="ARBA00023163"/>
    </source>
</evidence>
<feature type="DNA-binding region" description="H-T-H motif" evidence="4">
    <location>
        <begin position="41"/>
        <end position="60"/>
    </location>
</feature>
<comment type="caution">
    <text evidence="7">The sequence shown here is derived from an EMBL/GenBank/DDBJ whole genome shotgun (WGS) entry which is preliminary data.</text>
</comment>
<dbReference type="InterPro" id="IPR011075">
    <property type="entry name" value="TetR_C"/>
</dbReference>
<dbReference type="SUPFAM" id="SSF48498">
    <property type="entry name" value="Tetracyclin repressor-like, C-terminal domain"/>
    <property type="match status" value="1"/>
</dbReference>
<evidence type="ECO:0000259" key="6">
    <source>
        <dbReference type="PROSITE" id="PS50977"/>
    </source>
</evidence>
<feature type="domain" description="HTH tetR-type" evidence="6">
    <location>
        <begin position="18"/>
        <end position="78"/>
    </location>
</feature>
<evidence type="ECO:0000313" key="7">
    <source>
        <dbReference type="EMBL" id="KZA98063.1"/>
    </source>
</evidence>
<dbReference type="Gene3D" id="1.10.357.10">
    <property type="entry name" value="Tetracycline Repressor, domain 2"/>
    <property type="match status" value="1"/>
</dbReference>
<dbReference type="RefSeq" id="WP_062944138.1">
    <property type="nucleotide sequence ID" value="NZ_CP171844.1"/>
</dbReference>
<dbReference type="InterPro" id="IPR001647">
    <property type="entry name" value="HTH_TetR"/>
</dbReference>
<dbReference type="Pfam" id="PF00440">
    <property type="entry name" value="TetR_N"/>
    <property type="match status" value="1"/>
</dbReference>
<organism evidence="7">
    <name type="scientific">Rhizobium leguminosarum</name>
    <dbReference type="NCBI Taxonomy" id="384"/>
    <lineage>
        <taxon>Bacteria</taxon>
        <taxon>Pseudomonadati</taxon>
        <taxon>Pseudomonadota</taxon>
        <taxon>Alphaproteobacteria</taxon>
        <taxon>Hyphomicrobiales</taxon>
        <taxon>Rhizobiaceae</taxon>
        <taxon>Rhizobium/Agrobacterium group</taxon>
        <taxon>Rhizobium</taxon>
    </lineage>
</organism>
<dbReference type="PROSITE" id="PS50977">
    <property type="entry name" value="HTH_TETR_2"/>
    <property type="match status" value="1"/>
</dbReference>
<evidence type="ECO:0000256" key="4">
    <source>
        <dbReference type="PROSITE-ProRule" id="PRU00335"/>
    </source>
</evidence>
<sequence length="200" mass="21151">MSQESNATPKKRGRPPSAAAQRRALEAAHEILMAEGFGRMTIEAVAARSGVGKPTIYRSWANAQELAMAALLVNRLPEAEVGGGTAQAALGAQMSGLVTAFASTRGRQITMALAAADPESEFTKAFRNQVILSSRNAGRVILEEALARGEIVPPPDMETLLDMIYGPVFFRLLVGHRPVSPEFGDAIVRTALRAVAPSGA</sequence>
<evidence type="ECO:0000256" key="5">
    <source>
        <dbReference type="SAM" id="MobiDB-lite"/>
    </source>
</evidence>
<evidence type="ECO:0000256" key="1">
    <source>
        <dbReference type="ARBA" id="ARBA00023015"/>
    </source>
</evidence>
<reference evidence="7" key="1">
    <citation type="submission" date="2016-03" db="EMBL/GenBank/DDBJ databases">
        <title>Microsymbionts genomes from the relict species Vavilovia formosa.</title>
        <authorList>
            <person name="Chirak E."/>
            <person name="Kimeklis A."/>
            <person name="Kopat V."/>
            <person name="Andronov E."/>
        </authorList>
    </citation>
    <scope>NUCLEOTIDE SEQUENCE [LARGE SCALE GENOMIC DNA]</scope>
    <source>
        <strain evidence="7">Vaf12</strain>
    </source>
</reference>
<dbReference type="Gene3D" id="1.10.10.60">
    <property type="entry name" value="Homeodomain-like"/>
    <property type="match status" value="1"/>
</dbReference>
<proteinExistence type="predicted"/>
<accession>A0A154IBU4</accession>
<dbReference type="InterPro" id="IPR036271">
    <property type="entry name" value="Tet_transcr_reg_TetR-rel_C_sf"/>
</dbReference>
<keyword evidence="3" id="KW-0804">Transcription</keyword>
<feature type="region of interest" description="Disordered" evidence="5">
    <location>
        <begin position="1"/>
        <end position="23"/>
    </location>
</feature>
<dbReference type="PRINTS" id="PR00455">
    <property type="entry name" value="HTHTETR"/>
</dbReference>
<dbReference type="PANTHER" id="PTHR30055:SF148">
    <property type="entry name" value="TETR-FAMILY TRANSCRIPTIONAL REGULATOR"/>
    <property type="match status" value="1"/>
</dbReference>
<dbReference type="SUPFAM" id="SSF46689">
    <property type="entry name" value="Homeodomain-like"/>
    <property type="match status" value="1"/>
</dbReference>
<dbReference type="AlphaFoldDB" id="A0A154IBU4"/>
<name>A0A154IBU4_RHILE</name>
<dbReference type="InterPro" id="IPR050109">
    <property type="entry name" value="HTH-type_TetR-like_transc_reg"/>
</dbReference>
<dbReference type="GO" id="GO:0000976">
    <property type="term" value="F:transcription cis-regulatory region binding"/>
    <property type="evidence" value="ECO:0007669"/>
    <property type="project" value="TreeGrafter"/>
</dbReference>
<keyword evidence="1" id="KW-0805">Transcription regulation</keyword>
<keyword evidence="2 4" id="KW-0238">DNA-binding</keyword>
<dbReference type="Pfam" id="PF16859">
    <property type="entry name" value="TetR_C_11"/>
    <property type="match status" value="1"/>
</dbReference>
<gene>
    <name evidence="7" type="ORF">A4A59_29180</name>
</gene>
<dbReference type="PANTHER" id="PTHR30055">
    <property type="entry name" value="HTH-TYPE TRANSCRIPTIONAL REGULATOR RUTR"/>
    <property type="match status" value="1"/>
</dbReference>
<evidence type="ECO:0000256" key="2">
    <source>
        <dbReference type="ARBA" id="ARBA00023125"/>
    </source>
</evidence>
<dbReference type="GO" id="GO:0003700">
    <property type="term" value="F:DNA-binding transcription factor activity"/>
    <property type="evidence" value="ECO:0007669"/>
    <property type="project" value="TreeGrafter"/>
</dbReference>
<dbReference type="EMBL" id="LVYU01000127">
    <property type="protein sequence ID" value="KZA98063.1"/>
    <property type="molecule type" value="Genomic_DNA"/>
</dbReference>
<dbReference type="InterPro" id="IPR009057">
    <property type="entry name" value="Homeodomain-like_sf"/>
</dbReference>
<protein>
    <submittedName>
        <fullName evidence="7">TetR family transcriptional regulator</fullName>
    </submittedName>
</protein>